<dbReference type="PANTHER" id="PTHR48033">
    <property type="entry name" value="RNA-BINDING (RRM/RBD/RNP MOTIFS) FAMILY PROTEIN"/>
    <property type="match status" value="1"/>
</dbReference>
<keyword evidence="2" id="KW-0539">Nucleus</keyword>
<dbReference type="InterPro" id="IPR000504">
    <property type="entry name" value="RRM_dom"/>
</dbReference>
<feature type="compositionally biased region" description="Low complexity" evidence="4">
    <location>
        <begin position="106"/>
        <end position="117"/>
    </location>
</feature>
<evidence type="ECO:0000256" key="4">
    <source>
        <dbReference type="SAM" id="MobiDB-lite"/>
    </source>
</evidence>
<accession>A0A7S1EZB5</accession>
<dbReference type="AlphaFoldDB" id="A0A7S1EZB5"/>
<feature type="region of interest" description="Disordered" evidence="4">
    <location>
        <begin position="106"/>
        <end position="125"/>
    </location>
</feature>
<dbReference type="GO" id="GO:0010468">
    <property type="term" value="P:regulation of gene expression"/>
    <property type="evidence" value="ECO:0007669"/>
    <property type="project" value="TreeGrafter"/>
</dbReference>
<evidence type="ECO:0000313" key="6">
    <source>
        <dbReference type="EMBL" id="CAD8833147.1"/>
    </source>
</evidence>
<dbReference type="SMART" id="SM00360">
    <property type="entry name" value="RRM"/>
    <property type="match status" value="1"/>
</dbReference>
<dbReference type="PANTHER" id="PTHR48033:SF17">
    <property type="entry name" value="RRM DOMAIN-CONTAINING PROTEIN"/>
    <property type="match status" value="1"/>
</dbReference>
<dbReference type="InterPro" id="IPR035979">
    <property type="entry name" value="RBD_domain_sf"/>
</dbReference>
<gene>
    <name evidence="6" type="ORF">NSCI0253_LOCUS7495</name>
</gene>
<name>A0A7S1EZB5_NOCSC</name>
<dbReference type="GO" id="GO:0000785">
    <property type="term" value="C:chromatin"/>
    <property type="evidence" value="ECO:0007669"/>
    <property type="project" value="TreeGrafter"/>
</dbReference>
<dbReference type="GO" id="GO:0003723">
    <property type="term" value="F:RNA binding"/>
    <property type="evidence" value="ECO:0007669"/>
    <property type="project" value="UniProtKB-UniRule"/>
</dbReference>
<dbReference type="SUPFAM" id="SSF54928">
    <property type="entry name" value="RNA-binding domain, RBD"/>
    <property type="match status" value="1"/>
</dbReference>
<dbReference type="Gene3D" id="3.30.70.330">
    <property type="match status" value="1"/>
</dbReference>
<evidence type="ECO:0000256" key="2">
    <source>
        <dbReference type="ARBA" id="ARBA00023242"/>
    </source>
</evidence>
<sequence>MGLDALVHGAVADSPRTRVSGFCDSGTQPTKLFVGGISRRTTTKHLRKHFLKYGQILDCVAMRLPNGRPRGFGYVTLESTAVAMQVLLETHCIDEHVVDVKIAVPDSSADTGSTSTSVKGSPSREELQPCYVIPGDLAMYSVARPRSHLKMPPDAGTPFSGICHTPPRTHANAEPKVQSCRGVDVDGLERRQDPLGEVTNILPRLGGCGDMSFECGNLGKVTAARAREVGCAKVLHPSAGRGTEQLDRHLFSGGLDEIWVDEGSPVSALEGSCGHGAVLPRSVRPLKFGDGSQCTRFPTQIDKNFAEYDRDAFTGSRSASYKRGGGADPLRMNFRSGLLAAHVAHPSRVSPPSNRWMCHREHLSAQTFIGTETHDISSQCPAFVDISGRAVC</sequence>
<evidence type="ECO:0000259" key="5">
    <source>
        <dbReference type="PROSITE" id="PS50102"/>
    </source>
</evidence>
<evidence type="ECO:0000256" key="3">
    <source>
        <dbReference type="PROSITE-ProRule" id="PRU00176"/>
    </source>
</evidence>
<organism evidence="6">
    <name type="scientific">Noctiluca scintillans</name>
    <name type="common">Sea sparkle</name>
    <name type="synonym">Red tide dinoflagellate</name>
    <dbReference type="NCBI Taxonomy" id="2966"/>
    <lineage>
        <taxon>Eukaryota</taxon>
        <taxon>Sar</taxon>
        <taxon>Alveolata</taxon>
        <taxon>Dinophyceae</taxon>
        <taxon>Noctilucales</taxon>
        <taxon>Noctilucaceae</taxon>
        <taxon>Noctiluca</taxon>
    </lineage>
</organism>
<dbReference type="InterPro" id="IPR012677">
    <property type="entry name" value="Nucleotide-bd_a/b_plait_sf"/>
</dbReference>
<dbReference type="Pfam" id="PF00076">
    <property type="entry name" value="RRM_1"/>
    <property type="match status" value="1"/>
</dbReference>
<keyword evidence="3" id="KW-0694">RNA-binding</keyword>
<dbReference type="PROSITE" id="PS50102">
    <property type="entry name" value="RRM"/>
    <property type="match status" value="1"/>
</dbReference>
<protein>
    <recommendedName>
        <fullName evidence="5">RRM domain-containing protein</fullName>
    </recommendedName>
</protein>
<proteinExistence type="predicted"/>
<feature type="domain" description="RRM" evidence="5">
    <location>
        <begin position="30"/>
        <end position="105"/>
    </location>
</feature>
<dbReference type="GO" id="GO:0005654">
    <property type="term" value="C:nucleoplasm"/>
    <property type="evidence" value="ECO:0007669"/>
    <property type="project" value="TreeGrafter"/>
</dbReference>
<evidence type="ECO:0000256" key="1">
    <source>
        <dbReference type="ARBA" id="ARBA00004123"/>
    </source>
</evidence>
<comment type="subcellular location">
    <subcellularLocation>
        <location evidence="1">Nucleus</location>
    </subcellularLocation>
</comment>
<reference evidence="6" key="1">
    <citation type="submission" date="2021-01" db="EMBL/GenBank/DDBJ databases">
        <authorList>
            <person name="Corre E."/>
            <person name="Pelletier E."/>
            <person name="Niang G."/>
            <person name="Scheremetjew M."/>
            <person name="Finn R."/>
            <person name="Kale V."/>
            <person name="Holt S."/>
            <person name="Cochrane G."/>
            <person name="Meng A."/>
            <person name="Brown T."/>
            <person name="Cohen L."/>
        </authorList>
    </citation>
    <scope>NUCLEOTIDE SEQUENCE</scope>
</reference>
<dbReference type="EMBL" id="HBFQ01010736">
    <property type="protein sequence ID" value="CAD8833147.1"/>
    <property type="molecule type" value="Transcribed_RNA"/>
</dbReference>